<evidence type="ECO:0000313" key="1">
    <source>
        <dbReference type="EMBL" id="SMG19973.1"/>
    </source>
</evidence>
<evidence type="ECO:0000313" key="2">
    <source>
        <dbReference type="Proteomes" id="UP000192980"/>
    </source>
</evidence>
<name>A0A1X7IYK9_9SPHI</name>
<dbReference type="Gene3D" id="1.10.287.1080">
    <property type="entry name" value="MazG-like"/>
    <property type="match status" value="1"/>
</dbReference>
<gene>
    <name evidence="1" type="ORF">SAMN05660862_1189</name>
</gene>
<keyword evidence="2" id="KW-1185">Reference proteome</keyword>
<dbReference type="STRING" id="561061.SAMN05660862_1189"/>
<dbReference type="EMBL" id="FXAU01000002">
    <property type="protein sequence ID" value="SMG19973.1"/>
    <property type="molecule type" value="Genomic_DNA"/>
</dbReference>
<dbReference type="AlphaFoldDB" id="A0A1X7IYK9"/>
<sequence>MEDKMENKEIVIPGLNQLARRIFEDNQKKGFWDKELNIGEALMLITSELGEALEADRKGRHVKFEEFEQALERAGYCLEEFGVDHHYRLVSQIFLDLVKDTFEDEITDAMIRLFDLAGAMEIDIEQHIWTKLMYNRGRPRLHGKLY</sequence>
<dbReference type="Proteomes" id="UP000192980">
    <property type="component" value="Unassembled WGS sequence"/>
</dbReference>
<proteinExistence type="predicted"/>
<protein>
    <recommendedName>
        <fullName evidence="3">MazG nucleotide pyrophosphohydrolase domain-containing protein</fullName>
    </recommendedName>
</protein>
<organism evidence="1 2">
    <name type="scientific">Sphingobacterium psychroaquaticum</name>
    <dbReference type="NCBI Taxonomy" id="561061"/>
    <lineage>
        <taxon>Bacteria</taxon>
        <taxon>Pseudomonadati</taxon>
        <taxon>Bacteroidota</taxon>
        <taxon>Sphingobacteriia</taxon>
        <taxon>Sphingobacteriales</taxon>
        <taxon>Sphingobacteriaceae</taxon>
        <taxon>Sphingobacterium</taxon>
    </lineage>
</organism>
<accession>A0A1X7IYK9</accession>
<evidence type="ECO:0008006" key="3">
    <source>
        <dbReference type="Google" id="ProtNLM"/>
    </source>
</evidence>
<reference evidence="1 2" key="1">
    <citation type="submission" date="2017-04" db="EMBL/GenBank/DDBJ databases">
        <authorList>
            <person name="Afonso C.L."/>
            <person name="Miller P.J."/>
            <person name="Scott M.A."/>
            <person name="Spackman E."/>
            <person name="Goraichik I."/>
            <person name="Dimitrov K.M."/>
            <person name="Suarez D.L."/>
            <person name="Swayne D.E."/>
        </authorList>
    </citation>
    <scope>NUCLEOTIDE SEQUENCE [LARGE SCALE GENOMIC DNA]</scope>
    <source>
        <strain evidence="1 2">DSM 22418</strain>
    </source>
</reference>